<dbReference type="AlphaFoldDB" id="A0AA86PTB4"/>
<dbReference type="SUPFAM" id="SSF52058">
    <property type="entry name" value="L domain-like"/>
    <property type="match status" value="1"/>
</dbReference>
<dbReference type="PANTHER" id="PTHR46652:SF3">
    <property type="entry name" value="LEUCINE-RICH REPEAT-CONTAINING PROTEIN 9"/>
    <property type="match status" value="1"/>
</dbReference>
<keyword evidence="1" id="KW-0433">Leucine-rich repeat</keyword>
<organism evidence="3">
    <name type="scientific">Hexamita inflata</name>
    <dbReference type="NCBI Taxonomy" id="28002"/>
    <lineage>
        <taxon>Eukaryota</taxon>
        <taxon>Metamonada</taxon>
        <taxon>Diplomonadida</taxon>
        <taxon>Hexamitidae</taxon>
        <taxon>Hexamitinae</taxon>
        <taxon>Hexamita</taxon>
    </lineage>
</organism>
<gene>
    <name evidence="3" type="ORF">HINF_LOCUS28209</name>
    <name evidence="4" type="ORF">HINF_LOCUS56486</name>
</gene>
<sequence length="342" mass="39773">MNEYDESMIEKYRGKIQNKSLGIAGDVNLKSVKFLQALDVQTLNLYNCHGLEFKYVPTNITNLISYDCKIQTLMGIQQMKQLEALTVNEIDIQDYHVIQDIVKLKKLHLFGKGINDLEFLRSLAYLENVAFTSKTIKDFSALSNLHYLTELSLNETMIKNLTPLKQLKGLEHLELWNNGIEEISIIQYLTNLTYLQLGFNFIVDIQPLSRLTYLKSLYLSNNLILQVNALQNLIDLNNFDLEYNFITDFSPIQNIKHTPQYCNKKPTHKQLRLQKALNSIYSTSEDANTLGKQSAFIYSKYDKIRQDTHFTIKLAATNFNIFVDEIQRLFARQDKYDEQLLQ</sequence>
<keyword evidence="5" id="KW-1185">Reference proteome</keyword>
<dbReference type="Proteomes" id="UP001642409">
    <property type="component" value="Unassembled WGS sequence"/>
</dbReference>
<dbReference type="EMBL" id="CATOUU010000678">
    <property type="protein sequence ID" value="CAI9940564.1"/>
    <property type="molecule type" value="Genomic_DNA"/>
</dbReference>
<evidence type="ECO:0000256" key="2">
    <source>
        <dbReference type="ARBA" id="ARBA00022737"/>
    </source>
</evidence>
<evidence type="ECO:0000313" key="3">
    <source>
        <dbReference type="EMBL" id="CAI9940564.1"/>
    </source>
</evidence>
<dbReference type="PANTHER" id="PTHR46652">
    <property type="entry name" value="LEUCINE-RICH REPEAT AND IQ DOMAIN-CONTAINING PROTEIN 1-RELATED"/>
    <property type="match status" value="1"/>
</dbReference>
<dbReference type="EMBL" id="CAXDID020000305">
    <property type="protein sequence ID" value="CAL6074164.1"/>
    <property type="molecule type" value="Genomic_DNA"/>
</dbReference>
<proteinExistence type="predicted"/>
<accession>A0AA86PTB4</accession>
<dbReference type="InterPro" id="IPR050836">
    <property type="entry name" value="SDS22/Internalin_LRR"/>
</dbReference>
<evidence type="ECO:0000313" key="4">
    <source>
        <dbReference type="EMBL" id="CAL6074164.1"/>
    </source>
</evidence>
<keyword evidence="2" id="KW-0677">Repeat</keyword>
<evidence type="ECO:0000256" key="1">
    <source>
        <dbReference type="ARBA" id="ARBA00022614"/>
    </source>
</evidence>
<reference evidence="4 5" key="2">
    <citation type="submission" date="2024-07" db="EMBL/GenBank/DDBJ databases">
        <authorList>
            <person name="Akdeniz Z."/>
        </authorList>
    </citation>
    <scope>NUCLEOTIDE SEQUENCE [LARGE SCALE GENOMIC DNA]</scope>
</reference>
<dbReference type="Gene3D" id="3.80.10.10">
    <property type="entry name" value="Ribonuclease Inhibitor"/>
    <property type="match status" value="1"/>
</dbReference>
<dbReference type="Pfam" id="PF12799">
    <property type="entry name" value="LRR_4"/>
    <property type="match status" value="1"/>
</dbReference>
<dbReference type="PROSITE" id="PS51450">
    <property type="entry name" value="LRR"/>
    <property type="match status" value="3"/>
</dbReference>
<dbReference type="InterPro" id="IPR001611">
    <property type="entry name" value="Leu-rich_rpt"/>
</dbReference>
<dbReference type="InterPro" id="IPR025875">
    <property type="entry name" value="Leu-rich_rpt_4"/>
</dbReference>
<name>A0AA86PTB4_9EUKA</name>
<reference evidence="3" key="1">
    <citation type="submission" date="2023-06" db="EMBL/GenBank/DDBJ databases">
        <authorList>
            <person name="Kurt Z."/>
        </authorList>
    </citation>
    <scope>NUCLEOTIDE SEQUENCE</scope>
</reference>
<comment type="caution">
    <text evidence="3">The sequence shown here is derived from an EMBL/GenBank/DDBJ whole genome shotgun (WGS) entry which is preliminary data.</text>
</comment>
<dbReference type="InterPro" id="IPR032675">
    <property type="entry name" value="LRR_dom_sf"/>
</dbReference>
<protein>
    <submittedName>
        <fullName evidence="3">Leucine-rich repeat-containing protein</fullName>
    </submittedName>
    <submittedName>
        <fullName evidence="4">Leucine-rich_repeat-containing protein</fullName>
    </submittedName>
</protein>
<evidence type="ECO:0000313" key="5">
    <source>
        <dbReference type="Proteomes" id="UP001642409"/>
    </source>
</evidence>
<dbReference type="SMART" id="SM00365">
    <property type="entry name" value="LRR_SD22"/>
    <property type="match status" value="4"/>
</dbReference>